<dbReference type="Proteomes" id="UP000050509">
    <property type="component" value="Unassembled WGS sequence"/>
</dbReference>
<comment type="caution">
    <text evidence="1">The sequence shown here is derived from an EMBL/GenBank/DDBJ whole genome shotgun (WGS) entry which is preliminary data.</text>
</comment>
<evidence type="ECO:0000313" key="1">
    <source>
        <dbReference type="EMBL" id="KPV53281.1"/>
    </source>
</evidence>
<organism evidence="1 2">
    <name type="scientific">Kouleothrix aurantiaca</name>
    <dbReference type="NCBI Taxonomy" id="186479"/>
    <lineage>
        <taxon>Bacteria</taxon>
        <taxon>Bacillati</taxon>
        <taxon>Chloroflexota</taxon>
        <taxon>Chloroflexia</taxon>
        <taxon>Chloroflexales</taxon>
        <taxon>Roseiflexineae</taxon>
        <taxon>Roseiflexaceae</taxon>
        <taxon>Kouleothrix</taxon>
    </lineage>
</organism>
<keyword evidence="2" id="KW-1185">Reference proteome</keyword>
<name>A0A0P9DIM8_9CHLR</name>
<gene>
    <name evidence="1" type="ORF">SE17_10515</name>
</gene>
<reference evidence="1 2" key="1">
    <citation type="submission" date="2015-09" db="EMBL/GenBank/DDBJ databases">
        <title>Draft genome sequence of Kouleothrix aurantiaca JCM 19913.</title>
        <authorList>
            <person name="Hemp J."/>
        </authorList>
    </citation>
    <scope>NUCLEOTIDE SEQUENCE [LARGE SCALE GENOMIC DNA]</scope>
    <source>
        <strain evidence="1 2">COM-B</strain>
    </source>
</reference>
<protein>
    <submittedName>
        <fullName evidence="1">Uncharacterized protein</fullName>
    </submittedName>
</protein>
<proteinExistence type="predicted"/>
<accession>A0A0P9DIM8</accession>
<dbReference type="AlphaFoldDB" id="A0A0P9DIM8"/>
<evidence type="ECO:0000313" key="2">
    <source>
        <dbReference type="Proteomes" id="UP000050509"/>
    </source>
</evidence>
<sequence>MITTGGWSAAQRRQLATQLDTNAETLQRFWGSNRWQFRLWGMQHDVFQGKQETWDLSGWWSALSIEALVERMLIRAIRRPAELPPEARRVGRVDVVAARWLRSDQAVECPEFYV</sequence>
<dbReference type="EMBL" id="LJCR01000294">
    <property type="protein sequence ID" value="KPV53281.1"/>
    <property type="molecule type" value="Genomic_DNA"/>
</dbReference>
<feature type="non-terminal residue" evidence="1">
    <location>
        <position position="114"/>
    </location>
</feature>